<reference evidence="2" key="1">
    <citation type="submission" date="2023-07" db="EMBL/GenBank/DDBJ databases">
        <authorList>
            <person name="Stuckert A."/>
        </authorList>
    </citation>
    <scope>NUCLEOTIDE SEQUENCE</scope>
</reference>
<evidence type="ECO:0000256" key="1">
    <source>
        <dbReference type="SAM" id="MobiDB-lite"/>
    </source>
</evidence>
<dbReference type="PANTHER" id="PTHR21301:SF12">
    <property type="match status" value="1"/>
</dbReference>
<keyword evidence="3" id="KW-1185">Reference proteome</keyword>
<feature type="non-terminal residue" evidence="2">
    <location>
        <position position="434"/>
    </location>
</feature>
<feature type="region of interest" description="Disordered" evidence="1">
    <location>
        <begin position="305"/>
        <end position="345"/>
    </location>
</feature>
<evidence type="ECO:0000313" key="3">
    <source>
        <dbReference type="Proteomes" id="UP001176940"/>
    </source>
</evidence>
<comment type="caution">
    <text evidence="2">The sequence shown here is derived from an EMBL/GenBank/DDBJ whole genome shotgun (WGS) entry which is preliminary data.</text>
</comment>
<name>A0ABN9LGD0_9NEOB</name>
<proteinExistence type="predicted"/>
<dbReference type="PANTHER" id="PTHR21301">
    <property type="entry name" value="REVERSE TRANSCRIPTASE"/>
    <property type="match status" value="1"/>
</dbReference>
<dbReference type="Proteomes" id="UP001176940">
    <property type="component" value="Unassembled WGS sequence"/>
</dbReference>
<dbReference type="EMBL" id="CAUEEQ010014499">
    <property type="protein sequence ID" value="CAJ0938544.1"/>
    <property type="molecule type" value="Genomic_DNA"/>
</dbReference>
<organism evidence="2 3">
    <name type="scientific">Ranitomeya imitator</name>
    <name type="common">mimic poison frog</name>
    <dbReference type="NCBI Taxonomy" id="111125"/>
    <lineage>
        <taxon>Eukaryota</taxon>
        <taxon>Metazoa</taxon>
        <taxon>Chordata</taxon>
        <taxon>Craniata</taxon>
        <taxon>Vertebrata</taxon>
        <taxon>Euteleostomi</taxon>
        <taxon>Amphibia</taxon>
        <taxon>Batrachia</taxon>
        <taxon>Anura</taxon>
        <taxon>Neobatrachia</taxon>
        <taxon>Hyloidea</taxon>
        <taxon>Dendrobatidae</taxon>
        <taxon>Dendrobatinae</taxon>
        <taxon>Ranitomeya</taxon>
    </lineage>
</organism>
<accession>A0ABN9LGD0</accession>
<gene>
    <name evidence="2" type="ORF">RIMI_LOCUS7599440</name>
</gene>
<protein>
    <submittedName>
        <fullName evidence="2">Uncharacterized protein</fullName>
    </submittedName>
</protein>
<sequence length="434" mass="49302">MPLCDGTLRVRRIVSCETHIDKRFDEMCKKFLCRGYHRVELDKFRERALSKNRDELLIPKMTMQSQRRIPFVTTYDGMSKQVANIIRRHWPLLGKGHTNIVELQLPPLFSYRRNRNLKDQLVISDIGSTKRDLQTTFNRPSLGNLPCLGCACCNNMIKGSSFCHPRTGKKYEIHRRFTCTSSFVVYVLSCHCGLFYVEETTMEIKARISKHKSTIRTGLIELPKKELRWIFELDTLYPKGMNIEYQQNCMSSRKWRRKAGTAQAPIPAAGIGACAVRAFRRHFLEDTPAVEPECVFKKMAPESADCAGADSGSRNRRLRSPRPPEPGAEEPGDGAASSAGTGKGWVSPWPNFSELEGIALMIRIFKLKQGSSLIDSRIGIIPTEVFPGPISGPELRRRTLCWSQGPRFIHLDAAFCLALESYIYIISRLFAPRL</sequence>
<evidence type="ECO:0000313" key="2">
    <source>
        <dbReference type="EMBL" id="CAJ0938544.1"/>
    </source>
</evidence>